<dbReference type="GO" id="GO:0006310">
    <property type="term" value="P:DNA recombination"/>
    <property type="evidence" value="ECO:0007669"/>
    <property type="project" value="UniProtKB-UniRule"/>
</dbReference>
<dbReference type="InterPro" id="IPR008824">
    <property type="entry name" value="RuvB-like_N"/>
</dbReference>
<dbReference type="EC" id="3.6.4.-" evidence="9"/>
<comment type="similarity">
    <text evidence="9">Belongs to the RuvB family.</text>
</comment>
<dbReference type="GO" id="GO:0048476">
    <property type="term" value="C:Holliday junction resolvase complex"/>
    <property type="evidence" value="ECO:0007669"/>
    <property type="project" value="UniProtKB-UniRule"/>
</dbReference>
<keyword evidence="3 9" id="KW-0227">DNA damage</keyword>
<feature type="region of interest" description="Head domain (RuvB-H)" evidence="9">
    <location>
        <begin position="257"/>
        <end position="345"/>
    </location>
</feature>
<dbReference type="GO" id="GO:0006281">
    <property type="term" value="P:DNA repair"/>
    <property type="evidence" value="ECO:0007669"/>
    <property type="project" value="UniProtKB-UniRule"/>
</dbReference>
<feature type="domain" description="AAA+ ATPase" evidence="10">
    <location>
        <begin position="53"/>
        <end position="186"/>
    </location>
</feature>
<dbReference type="InterPro" id="IPR003593">
    <property type="entry name" value="AAA+_ATPase"/>
</dbReference>
<feature type="binding site" evidence="9">
    <location>
        <position position="64"/>
    </location>
    <ligand>
        <name>ATP</name>
        <dbReference type="ChEBI" id="CHEBI:30616"/>
    </ligand>
</feature>
<dbReference type="GO" id="GO:0016787">
    <property type="term" value="F:hydrolase activity"/>
    <property type="evidence" value="ECO:0007669"/>
    <property type="project" value="UniProtKB-KW"/>
</dbReference>
<evidence type="ECO:0000256" key="6">
    <source>
        <dbReference type="ARBA" id="ARBA00023125"/>
    </source>
</evidence>
<keyword evidence="2 9" id="KW-0547">Nucleotide-binding</keyword>
<evidence type="ECO:0000256" key="3">
    <source>
        <dbReference type="ARBA" id="ARBA00022763"/>
    </source>
</evidence>
<dbReference type="Proteomes" id="UP000824260">
    <property type="component" value="Unassembled WGS sequence"/>
</dbReference>
<protein>
    <recommendedName>
        <fullName evidence="9">Holliday junction branch migration complex subunit RuvB</fullName>
        <ecNumber evidence="9">3.6.4.-</ecNumber>
    </recommendedName>
</protein>
<keyword evidence="6 9" id="KW-0238">DNA-binding</keyword>
<feature type="binding site" evidence="9">
    <location>
        <position position="23"/>
    </location>
    <ligand>
        <name>ATP</name>
        <dbReference type="ChEBI" id="CHEBI:30616"/>
    </ligand>
</feature>
<reference evidence="11" key="2">
    <citation type="journal article" date="2021" name="PeerJ">
        <title>Extensive microbial diversity within the chicken gut microbiome revealed by metagenomics and culture.</title>
        <authorList>
            <person name="Gilroy R."/>
            <person name="Ravi A."/>
            <person name="Getino M."/>
            <person name="Pursley I."/>
            <person name="Horton D.L."/>
            <person name="Alikhan N.F."/>
            <person name="Baker D."/>
            <person name="Gharbi K."/>
            <person name="Hall N."/>
            <person name="Watson M."/>
            <person name="Adriaenssens E.M."/>
            <person name="Foster-Nyarko E."/>
            <person name="Jarju S."/>
            <person name="Secka A."/>
            <person name="Antonio M."/>
            <person name="Oren A."/>
            <person name="Chaudhuri R.R."/>
            <person name="La Ragione R."/>
            <person name="Hildebrand F."/>
            <person name="Pallen M.J."/>
        </authorList>
    </citation>
    <scope>NUCLEOTIDE SEQUENCE</scope>
    <source>
        <strain evidence="11">ChiSjej6B24-2974</strain>
    </source>
</reference>
<evidence type="ECO:0000259" key="10">
    <source>
        <dbReference type="SMART" id="SM00382"/>
    </source>
</evidence>
<dbReference type="Pfam" id="PF17864">
    <property type="entry name" value="AAA_lid_4"/>
    <property type="match status" value="1"/>
</dbReference>
<keyword evidence="5 9" id="KW-0067">ATP-binding</keyword>
<dbReference type="InterPro" id="IPR036390">
    <property type="entry name" value="WH_DNA-bd_sf"/>
</dbReference>
<evidence type="ECO:0000256" key="5">
    <source>
        <dbReference type="ARBA" id="ARBA00022840"/>
    </source>
</evidence>
<name>A0A9D0ZM13_9FIRM</name>
<evidence type="ECO:0000256" key="4">
    <source>
        <dbReference type="ARBA" id="ARBA00022801"/>
    </source>
</evidence>
<keyword evidence="7 9" id="KW-0233">DNA recombination</keyword>
<comment type="catalytic activity">
    <reaction evidence="9">
        <text>ATP + H2O = ADP + phosphate + H(+)</text>
        <dbReference type="Rhea" id="RHEA:13065"/>
        <dbReference type="ChEBI" id="CHEBI:15377"/>
        <dbReference type="ChEBI" id="CHEBI:15378"/>
        <dbReference type="ChEBI" id="CHEBI:30616"/>
        <dbReference type="ChEBI" id="CHEBI:43474"/>
        <dbReference type="ChEBI" id="CHEBI:456216"/>
    </reaction>
</comment>
<dbReference type="CDD" id="cd00009">
    <property type="entry name" value="AAA"/>
    <property type="match status" value="1"/>
</dbReference>
<dbReference type="AlphaFoldDB" id="A0A9D0ZM13"/>
<reference evidence="11" key="1">
    <citation type="submission" date="2020-10" db="EMBL/GenBank/DDBJ databases">
        <authorList>
            <person name="Gilroy R."/>
        </authorList>
    </citation>
    <scope>NUCLEOTIDE SEQUENCE</scope>
    <source>
        <strain evidence="11">ChiSjej6B24-2974</strain>
    </source>
</reference>
<keyword evidence="4 9" id="KW-0378">Hydrolase</keyword>
<dbReference type="InterPro" id="IPR027417">
    <property type="entry name" value="P-loop_NTPase"/>
</dbReference>
<feature type="binding site" evidence="9">
    <location>
        <position position="68"/>
    </location>
    <ligand>
        <name>ATP</name>
        <dbReference type="ChEBI" id="CHEBI:30616"/>
    </ligand>
</feature>
<dbReference type="Pfam" id="PF05496">
    <property type="entry name" value="RuvB_N"/>
    <property type="match status" value="1"/>
</dbReference>
<comment type="subcellular location">
    <subcellularLocation>
        <location evidence="9">Cytoplasm</location>
    </subcellularLocation>
</comment>
<dbReference type="PANTHER" id="PTHR42848:SF1">
    <property type="entry name" value="HOLLIDAY JUNCTION BRANCH MIGRATION COMPLEX SUBUNIT RUVB"/>
    <property type="match status" value="1"/>
</dbReference>
<dbReference type="Gene3D" id="1.10.10.10">
    <property type="entry name" value="Winged helix-like DNA-binding domain superfamily/Winged helix DNA-binding domain"/>
    <property type="match status" value="1"/>
</dbReference>
<keyword evidence="11" id="KW-0347">Helicase</keyword>
<dbReference type="InterPro" id="IPR004605">
    <property type="entry name" value="DNA_helicase_Holl-junc_RuvB"/>
</dbReference>
<evidence type="ECO:0000313" key="11">
    <source>
        <dbReference type="EMBL" id="HIQ82903.1"/>
    </source>
</evidence>
<feature type="binding site" evidence="9">
    <location>
        <position position="67"/>
    </location>
    <ligand>
        <name>ATP</name>
        <dbReference type="ChEBI" id="CHEBI:30616"/>
    </ligand>
</feature>
<comment type="subunit">
    <text evidence="9">Homohexamer. Forms an RuvA(8)-RuvB(12)-Holliday junction (HJ) complex. HJ DNA is sandwiched between 2 RuvA tetramers; dsDNA enters through RuvA and exits via RuvB. An RuvB hexamer assembles on each DNA strand where it exits the tetramer. Each RuvB hexamer is contacted by two RuvA subunits (via domain III) on 2 adjacent RuvB subunits; this complex drives branch migration. In the full resolvosome a probable DNA-RuvA(4)-RuvB(12)-RuvC(2) complex forms which resolves the HJ.</text>
</comment>
<keyword evidence="1 9" id="KW-0963">Cytoplasm</keyword>
<feature type="binding site" evidence="9">
    <location>
        <position position="317"/>
    </location>
    <ligand>
        <name>DNA</name>
        <dbReference type="ChEBI" id="CHEBI:16991"/>
    </ligand>
</feature>
<feature type="binding site" evidence="9">
    <location>
        <begin position="130"/>
        <end position="132"/>
    </location>
    <ligand>
        <name>ATP</name>
        <dbReference type="ChEBI" id="CHEBI:30616"/>
    </ligand>
</feature>
<feature type="binding site" evidence="9">
    <location>
        <position position="183"/>
    </location>
    <ligand>
        <name>ATP</name>
        <dbReference type="ChEBI" id="CHEBI:30616"/>
    </ligand>
</feature>
<dbReference type="GO" id="GO:0009378">
    <property type="term" value="F:four-way junction helicase activity"/>
    <property type="evidence" value="ECO:0007669"/>
    <property type="project" value="InterPro"/>
</dbReference>
<comment type="caution">
    <text evidence="9">Lacks conserved residue(s) required for the propagation of feature annotation.</text>
</comment>
<dbReference type="NCBIfam" id="TIGR00635">
    <property type="entry name" value="ruvB"/>
    <property type="match status" value="1"/>
</dbReference>
<evidence type="ECO:0000313" key="12">
    <source>
        <dbReference type="Proteomes" id="UP000824260"/>
    </source>
</evidence>
<evidence type="ECO:0000256" key="2">
    <source>
        <dbReference type="ARBA" id="ARBA00022741"/>
    </source>
</evidence>
<evidence type="ECO:0000256" key="8">
    <source>
        <dbReference type="ARBA" id="ARBA00023204"/>
    </source>
</evidence>
<feature type="binding site" evidence="9">
    <location>
        <position position="312"/>
    </location>
    <ligand>
        <name>DNA</name>
        <dbReference type="ChEBI" id="CHEBI:16991"/>
    </ligand>
</feature>
<dbReference type="GO" id="GO:0005737">
    <property type="term" value="C:cytoplasm"/>
    <property type="evidence" value="ECO:0007669"/>
    <property type="project" value="UniProtKB-SubCell"/>
</dbReference>
<dbReference type="SMART" id="SM00382">
    <property type="entry name" value="AAA"/>
    <property type="match status" value="1"/>
</dbReference>
<dbReference type="Gene3D" id="1.10.8.60">
    <property type="match status" value="1"/>
</dbReference>
<organism evidence="11 12">
    <name type="scientific">Candidatus Pullichristensenella stercorigallinarum</name>
    <dbReference type="NCBI Taxonomy" id="2840909"/>
    <lineage>
        <taxon>Bacteria</taxon>
        <taxon>Bacillati</taxon>
        <taxon>Bacillota</taxon>
        <taxon>Clostridia</taxon>
        <taxon>Candidatus Pullichristensenella</taxon>
    </lineage>
</organism>
<accession>A0A9D0ZM13</accession>
<dbReference type="InterPro" id="IPR008823">
    <property type="entry name" value="RuvB_wg_C"/>
</dbReference>
<dbReference type="InterPro" id="IPR041445">
    <property type="entry name" value="AAA_lid_4"/>
</dbReference>
<keyword evidence="8 9" id="KW-0234">DNA repair</keyword>
<feature type="binding site" evidence="9">
    <location>
        <position position="173"/>
    </location>
    <ligand>
        <name>ATP</name>
        <dbReference type="ChEBI" id="CHEBI:30616"/>
    </ligand>
</feature>
<dbReference type="GO" id="GO:0000400">
    <property type="term" value="F:four-way junction DNA binding"/>
    <property type="evidence" value="ECO:0007669"/>
    <property type="project" value="UniProtKB-UniRule"/>
</dbReference>
<evidence type="ECO:0000256" key="9">
    <source>
        <dbReference type="HAMAP-Rule" id="MF_00016"/>
    </source>
</evidence>
<evidence type="ECO:0000256" key="1">
    <source>
        <dbReference type="ARBA" id="ARBA00022490"/>
    </source>
</evidence>
<feature type="binding site" evidence="9">
    <location>
        <position position="22"/>
    </location>
    <ligand>
        <name>ATP</name>
        <dbReference type="ChEBI" id="CHEBI:30616"/>
    </ligand>
</feature>
<dbReference type="NCBIfam" id="NF000868">
    <property type="entry name" value="PRK00080.1"/>
    <property type="match status" value="1"/>
</dbReference>
<dbReference type="HAMAP" id="MF_00016">
    <property type="entry name" value="DNA_HJ_migration_RuvB"/>
    <property type="match status" value="1"/>
</dbReference>
<feature type="region of interest" description="Large ATPase domain (RuvB-L)" evidence="9">
    <location>
        <begin position="3"/>
        <end position="183"/>
    </location>
</feature>
<dbReference type="Gene3D" id="3.40.50.300">
    <property type="entry name" value="P-loop containing nucleotide triphosphate hydrolases"/>
    <property type="match status" value="1"/>
</dbReference>
<dbReference type="EMBL" id="DVFZ01000072">
    <property type="protein sequence ID" value="HIQ82903.1"/>
    <property type="molecule type" value="Genomic_DNA"/>
</dbReference>
<comment type="caution">
    <text evidence="11">The sequence shown here is derived from an EMBL/GenBank/DDBJ whole genome shotgun (WGS) entry which is preliminary data.</text>
</comment>
<comment type="function">
    <text evidence="9">The RuvA-RuvB-RuvC complex processes Holliday junction (HJ) DNA during genetic recombination and DNA repair, while the RuvA-RuvB complex plays an important role in the rescue of blocked DNA replication forks via replication fork reversal (RFR). RuvA specifically binds to HJ cruciform DNA, conferring on it an open structure. The RuvB hexamer acts as an ATP-dependent pump, pulling dsDNA into and through the RuvAB complex. RuvB forms 2 homohexamers on either side of HJ DNA bound by 1 or 2 RuvA tetramers; 4 subunits per hexamer contact DNA at a time. Coordinated motions by a converter formed by DNA-disengaged RuvB subunits stimulates ATP hydrolysis and nucleotide exchange. Immobilization of the converter enables RuvB to convert the ATP-contained energy into a lever motion, pulling 2 nucleotides of DNA out of the RuvA tetramer per ATP hydrolyzed, thus driving DNA branch migration. The RuvB motors rotate together with the DNA substrate, which together with the progressing nucleotide cycle form the mechanistic basis for DNA recombination by continuous HJ branch migration. Branch migration allows RuvC to scan DNA until it finds its consensus sequence, where it cleaves and resolves cruciform DNA.</text>
</comment>
<dbReference type="SUPFAM" id="SSF46785">
    <property type="entry name" value="Winged helix' DNA-binding domain"/>
    <property type="match status" value="1"/>
</dbReference>
<feature type="binding site" evidence="9">
    <location>
        <position position="220"/>
    </location>
    <ligand>
        <name>ATP</name>
        <dbReference type="ChEBI" id="CHEBI:30616"/>
    </ligand>
</feature>
<dbReference type="GO" id="GO:0005524">
    <property type="term" value="F:ATP binding"/>
    <property type="evidence" value="ECO:0007669"/>
    <property type="project" value="UniProtKB-UniRule"/>
</dbReference>
<comment type="domain">
    <text evidence="9">Has 3 domains, the large (RuvB-L) and small ATPase (RuvB-S) domains and the C-terminal head (RuvB-H) domain. The head domain binds DNA, while the ATPase domains jointly bind ATP, ADP or are empty depending on the state of the subunit in the translocation cycle. During a single DNA translocation step the structure of each domain remains the same, but their relative positions change.</text>
</comment>
<sequence length="345" mass="38151">MDEERLITTGFREEDEQTELSLRPRTLAEYFGQEKLKKSLSVYMQAAIARREPLDHLLLYGPPGLGKTTLAGIIAAEMGHNIRITSGPAIERAGDLASILTNLSAGDVLFIDEIHRLSHAVEEVLYPAMEDFALDIMIGKGPSARSIRLDLPKFTLIGATTRAGMLTSPLRDRFGINFRLELYTPEELSVIVLRSAKILKIPCDREGALEIARRSRGTPRIANRLIRRVRDFAEVEGGGKITLDVARKALKMLEVDELGLDHTDRMLLRTMIEKFGGGPVGLDTLAASTGEDATTIEDVYEPYFLQLGFIMRTPRGRVAAPAAYEHLGLTPPAPKADDGQMRMEL</sequence>
<feature type="binding site" evidence="9">
    <location>
        <position position="69"/>
    </location>
    <ligand>
        <name>ATP</name>
        <dbReference type="ChEBI" id="CHEBI:30616"/>
    </ligand>
</feature>
<gene>
    <name evidence="9 11" type="primary">ruvB</name>
    <name evidence="11" type="ORF">IAA52_07340</name>
</gene>
<feature type="region of interest" description="Small ATPAse domain (RuvB-S)" evidence="9">
    <location>
        <begin position="184"/>
        <end position="254"/>
    </location>
</feature>
<dbReference type="InterPro" id="IPR036388">
    <property type="entry name" value="WH-like_DNA-bd_sf"/>
</dbReference>
<dbReference type="Pfam" id="PF05491">
    <property type="entry name" value="WHD_RuvB"/>
    <property type="match status" value="1"/>
</dbReference>
<proteinExistence type="inferred from homology"/>
<feature type="binding site" evidence="9">
    <location>
        <position position="68"/>
    </location>
    <ligand>
        <name>Mg(2+)</name>
        <dbReference type="ChEBI" id="CHEBI:18420"/>
    </ligand>
</feature>
<dbReference type="PANTHER" id="PTHR42848">
    <property type="match status" value="1"/>
</dbReference>
<dbReference type="SUPFAM" id="SSF52540">
    <property type="entry name" value="P-loop containing nucleoside triphosphate hydrolases"/>
    <property type="match status" value="1"/>
</dbReference>
<evidence type="ECO:0000256" key="7">
    <source>
        <dbReference type="ARBA" id="ARBA00023172"/>
    </source>
</evidence>